<gene>
    <name evidence="2" type="ORF">R1flu_001559</name>
</gene>
<protein>
    <submittedName>
        <fullName evidence="2">Uncharacterized protein</fullName>
    </submittedName>
</protein>
<feature type="compositionally biased region" description="Basic and acidic residues" evidence="1">
    <location>
        <begin position="44"/>
        <end position="58"/>
    </location>
</feature>
<evidence type="ECO:0000256" key="1">
    <source>
        <dbReference type="SAM" id="MobiDB-lite"/>
    </source>
</evidence>
<accession>A0ABD1Y4L9</accession>
<sequence length="83" mass="9431">MTKTPRTCESGINVRTEPTWTDVVRCAEVQTTNRQRAAQNMGRDTCKQERVERSRKDPMSGSCSEVRDDADVDELENARAKLD</sequence>
<feature type="region of interest" description="Disordered" evidence="1">
    <location>
        <begin position="35"/>
        <end position="83"/>
    </location>
</feature>
<name>A0ABD1Y4L9_9MARC</name>
<comment type="caution">
    <text evidence="2">The sequence shown here is derived from an EMBL/GenBank/DDBJ whole genome shotgun (WGS) entry which is preliminary data.</text>
</comment>
<proteinExistence type="predicted"/>
<evidence type="ECO:0000313" key="2">
    <source>
        <dbReference type="EMBL" id="KAL2621354.1"/>
    </source>
</evidence>
<keyword evidence="3" id="KW-1185">Reference proteome</keyword>
<reference evidence="2 3" key="1">
    <citation type="submission" date="2024-09" db="EMBL/GenBank/DDBJ databases">
        <title>Chromosome-scale assembly of Riccia fluitans.</title>
        <authorList>
            <person name="Paukszto L."/>
            <person name="Sawicki J."/>
            <person name="Karawczyk K."/>
            <person name="Piernik-Szablinska J."/>
            <person name="Szczecinska M."/>
            <person name="Mazdziarz M."/>
        </authorList>
    </citation>
    <scope>NUCLEOTIDE SEQUENCE [LARGE SCALE GENOMIC DNA]</scope>
    <source>
        <strain evidence="2">Rf_01</strain>
        <tissue evidence="2">Aerial parts of the thallus</tissue>
    </source>
</reference>
<dbReference type="EMBL" id="JBHFFA010000006">
    <property type="protein sequence ID" value="KAL2621354.1"/>
    <property type="molecule type" value="Genomic_DNA"/>
</dbReference>
<dbReference type="AlphaFoldDB" id="A0ABD1Y4L9"/>
<organism evidence="2 3">
    <name type="scientific">Riccia fluitans</name>
    <dbReference type="NCBI Taxonomy" id="41844"/>
    <lineage>
        <taxon>Eukaryota</taxon>
        <taxon>Viridiplantae</taxon>
        <taxon>Streptophyta</taxon>
        <taxon>Embryophyta</taxon>
        <taxon>Marchantiophyta</taxon>
        <taxon>Marchantiopsida</taxon>
        <taxon>Marchantiidae</taxon>
        <taxon>Marchantiales</taxon>
        <taxon>Ricciaceae</taxon>
        <taxon>Riccia</taxon>
    </lineage>
</organism>
<dbReference type="Proteomes" id="UP001605036">
    <property type="component" value="Unassembled WGS sequence"/>
</dbReference>
<evidence type="ECO:0000313" key="3">
    <source>
        <dbReference type="Proteomes" id="UP001605036"/>
    </source>
</evidence>